<dbReference type="GO" id="GO:0009279">
    <property type="term" value="C:cell outer membrane"/>
    <property type="evidence" value="ECO:0007669"/>
    <property type="project" value="UniProtKB-SubCell"/>
</dbReference>
<dbReference type="Gene3D" id="3.30.160.150">
    <property type="entry name" value="Lipoprotein like domain"/>
    <property type="match status" value="1"/>
</dbReference>
<evidence type="ECO:0000256" key="2">
    <source>
        <dbReference type="ARBA" id="ARBA00023136"/>
    </source>
</evidence>
<evidence type="ECO:0000256" key="4">
    <source>
        <dbReference type="ARBA" id="ARBA00023237"/>
    </source>
</evidence>
<comment type="subcellular location">
    <subcellularLocation>
        <location evidence="6">Cell outer membrane</location>
        <topology evidence="6">Lipid-anchor</topology>
    </subcellularLocation>
</comment>
<dbReference type="GO" id="GO:1990351">
    <property type="term" value="C:transporter complex"/>
    <property type="evidence" value="ECO:0007669"/>
    <property type="project" value="TreeGrafter"/>
</dbReference>
<keyword evidence="3 6" id="KW-0564">Palmitate</keyword>
<dbReference type="Pfam" id="PF04390">
    <property type="entry name" value="LptE"/>
    <property type="match status" value="1"/>
</dbReference>
<organism evidence="8 9">
    <name type="scientific">Pseudomonas sediminis</name>
    <dbReference type="NCBI Taxonomy" id="1691904"/>
    <lineage>
        <taxon>Bacteria</taxon>
        <taxon>Pseudomonadati</taxon>
        <taxon>Pseudomonadota</taxon>
        <taxon>Gammaproteobacteria</taxon>
        <taxon>Pseudomonadales</taxon>
        <taxon>Pseudomonadaceae</taxon>
        <taxon>Pseudomonas</taxon>
    </lineage>
</organism>
<dbReference type="PANTHER" id="PTHR38098">
    <property type="entry name" value="LPS-ASSEMBLY LIPOPROTEIN LPTE"/>
    <property type="match status" value="1"/>
</dbReference>
<dbReference type="HAMAP" id="MF_01186">
    <property type="entry name" value="LPS_assembly_LptE"/>
    <property type="match status" value="1"/>
</dbReference>
<keyword evidence="4 6" id="KW-0998">Cell outer membrane</keyword>
<comment type="subunit">
    <text evidence="6">Component of the lipopolysaccharide transport and assembly complex. Interacts with LptD.</text>
</comment>
<keyword evidence="2 6" id="KW-0472">Membrane</keyword>
<feature type="compositionally biased region" description="Basic and acidic residues" evidence="7">
    <location>
        <begin position="171"/>
        <end position="186"/>
    </location>
</feature>
<dbReference type="InterPro" id="IPR007485">
    <property type="entry name" value="LPS_assembly_LptE"/>
</dbReference>
<feature type="region of interest" description="Disordered" evidence="7">
    <location>
        <begin position="165"/>
        <end position="203"/>
    </location>
</feature>
<dbReference type="GO" id="GO:0015920">
    <property type="term" value="P:lipopolysaccharide transport"/>
    <property type="evidence" value="ECO:0007669"/>
    <property type="project" value="TreeGrafter"/>
</dbReference>
<gene>
    <name evidence="6" type="primary">lptE</name>
    <name evidence="8" type="ORF">CDO35_19980</name>
</gene>
<sequence length="203" mass="22741">MMKRNLLIIGLAGLLSACGFQLRGTGDVQFALKELDVSARDAYGDTVQQVREVLENNDVRVYSGAPYKLVIARETENRRSASYSSGARTAEYELTMGLEYEIRGAQNLLLTGNKVEVQNYYQQDDNNLAGSDQEAAQLRSELRREMIQQLMFSLQQISPERLDQLQQTAEARAKAEAEALEAERRARASQVAPQQSPIELPSR</sequence>
<evidence type="ECO:0000313" key="9">
    <source>
        <dbReference type="Proteomes" id="UP000229504"/>
    </source>
</evidence>
<proteinExistence type="inferred from homology"/>
<evidence type="ECO:0000256" key="6">
    <source>
        <dbReference type="HAMAP-Rule" id="MF_01186"/>
    </source>
</evidence>
<comment type="function">
    <text evidence="6">Together with LptD, is involved in the assembly of lipopolysaccharide (LPS) at the surface of the outer membrane. Required for the proper assembly of LptD. Binds LPS and may serve as the LPS recognition site at the outer membrane.</text>
</comment>
<evidence type="ECO:0000256" key="5">
    <source>
        <dbReference type="ARBA" id="ARBA00023288"/>
    </source>
</evidence>
<dbReference type="GO" id="GO:0001530">
    <property type="term" value="F:lipopolysaccharide binding"/>
    <property type="evidence" value="ECO:0007669"/>
    <property type="project" value="TreeGrafter"/>
</dbReference>
<dbReference type="PANTHER" id="PTHR38098:SF1">
    <property type="entry name" value="LPS-ASSEMBLY LIPOPROTEIN LPTE"/>
    <property type="match status" value="1"/>
</dbReference>
<comment type="similarity">
    <text evidence="6">Belongs to the LptE lipoprotein family.</text>
</comment>
<protein>
    <recommendedName>
        <fullName evidence="6">LPS-assembly lipoprotein LptE</fullName>
    </recommendedName>
</protein>
<name>A0A2G5FEW5_9PSED</name>
<evidence type="ECO:0000256" key="3">
    <source>
        <dbReference type="ARBA" id="ARBA00023139"/>
    </source>
</evidence>
<evidence type="ECO:0000256" key="1">
    <source>
        <dbReference type="ARBA" id="ARBA00022729"/>
    </source>
</evidence>
<comment type="caution">
    <text evidence="8">The sequence shown here is derived from an EMBL/GenBank/DDBJ whole genome shotgun (WGS) entry which is preliminary data.</text>
</comment>
<accession>A0A2G5FEW5</accession>
<keyword evidence="1 6" id="KW-0732">Signal</keyword>
<dbReference type="AlphaFoldDB" id="A0A2G5FEW5"/>
<reference evidence="9" key="1">
    <citation type="submission" date="2017-06" db="EMBL/GenBank/DDBJ databases">
        <authorList>
            <person name="Rastogi G."/>
            <person name="Vaishampayan P."/>
            <person name="Seuylemezian A."/>
        </authorList>
    </citation>
    <scope>NUCLEOTIDE SEQUENCE [LARGE SCALE GENOMIC DNA]</scope>
    <source>
        <strain evidence="9">PI11</strain>
    </source>
</reference>
<dbReference type="PROSITE" id="PS51257">
    <property type="entry name" value="PROKAR_LIPOPROTEIN"/>
    <property type="match status" value="1"/>
</dbReference>
<dbReference type="RefSeq" id="WP_099526372.1">
    <property type="nucleotide sequence ID" value="NZ_NIQU01000009.1"/>
</dbReference>
<evidence type="ECO:0000256" key="7">
    <source>
        <dbReference type="SAM" id="MobiDB-lite"/>
    </source>
</evidence>
<dbReference type="EMBL" id="NIQU01000009">
    <property type="protein sequence ID" value="PIA66548.1"/>
    <property type="molecule type" value="Genomic_DNA"/>
</dbReference>
<dbReference type="GO" id="GO:0043165">
    <property type="term" value="P:Gram-negative-bacterium-type cell outer membrane assembly"/>
    <property type="evidence" value="ECO:0007669"/>
    <property type="project" value="UniProtKB-UniRule"/>
</dbReference>
<keyword evidence="5 6" id="KW-0449">Lipoprotein</keyword>
<evidence type="ECO:0000313" key="8">
    <source>
        <dbReference type="EMBL" id="PIA66548.1"/>
    </source>
</evidence>
<dbReference type="Proteomes" id="UP000229504">
    <property type="component" value="Unassembled WGS sequence"/>
</dbReference>